<dbReference type="InterPro" id="IPR010321">
    <property type="entry name" value="DUF922"/>
</dbReference>
<dbReference type="Proteomes" id="UP001549047">
    <property type="component" value="Unassembled WGS sequence"/>
</dbReference>
<dbReference type="PIRSF" id="PIRSF010521">
    <property type="entry name" value="DUF922_bac"/>
    <property type="match status" value="1"/>
</dbReference>
<keyword evidence="2" id="KW-1185">Reference proteome</keyword>
<sequence>MNFVSVWASWRVIAFLGTVLCGFVALASLAKADTSVRKSTVYFTVRGKTASELDSALLRNGPQAGGMARHPGAAQIKFSGDIKYSEAKGRCSVAAARVNLNLKLILPNWKDRNGAPRGLAVLWDSLAGDITRHEERHAEIATQHARQMEQALKSLPPQKTCEAMQALVSTTTDKQIALHDEDQQRFDAIEMANFEARIMRLVKERQAQMQQASAAQ</sequence>
<gene>
    <name evidence="1" type="ORF">ABID16_000717</name>
</gene>
<accession>A0ABV2IV99</accession>
<comment type="caution">
    <text evidence="1">The sequence shown here is derived from an EMBL/GenBank/DDBJ whole genome shotgun (WGS) entry which is preliminary data.</text>
</comment>
<keyword evidence="1" id="KW-0645">Protease</keyword>
<dbReference type="GO" id="GO:0006508">
    <property type="term" value="P:proteolysis"/>
    <property type="evidence" value="ECO:0007669"/>
    <property type="project" value="UniProtKB-KW"/>
</dbReference>
<dbReference type="GO" id="GO:0008233">
    <property type="term" value="F:peptidase activity"/>
    <property type="evidence" value="ECO:0007669"/>
    <property type="project" value="UniProtKB-KW"/>
</dbReference>
<organism evidence="1 2">
    <name type="scientific">Rhizobium aquaticum</name>
    <dbReference type="NCBI Taxonomy" id="1549636"/>
    <lineage>
        <taxon>Bacteria</taxon>
        <taxon>Pseudomonadati</taxon>
        <taxon>Pseudomonadota</taxon>
        <taxon>Alphaproteobacteria</taxon>
        <taxon>Hyphomicrobiales</taxon>
        <taxon>Rhizobiaceae</taxon>
        <taxon>Rhizobium/Agrobacterium group</taxon>
        <taxon>Rhizobium</taxon>
    </lineage>
</organism>
<keyword evidence="1" id="KW-0378">Hydrolase</keyword>
<name>A0ABV2IV99_9HYPH</name>
<dbReference type="Pfam" id="PF06037">
    <property type="entry name" value="DUF922"/>
    <property type="match status" value="1"/>
</dbReference>
<proteinExistence type="predicted"/>
<dbReference type="EMBL" id="JBEPMB010000001">
    <property type="protein sequence ID" value="MET3612412.1"/>
    <property type="molecule type" value="Genomic_DNA"/>
</dbReference>
<evidence type="ECO:0000313" key="2">
    <source>
        <dbReference type="Proteomes" id="UP001549047"/>
    </source>
</evidence>
<reference evidence="1 2" key="1">
    <citation type="submission" date="2024-06" db="EMBL/GenBank/DDBJ databases">
        <title>Genomic Encyclopedia of Type Strains, Phase IV (KMG-IV): sequencing the most valuable type-strain genomes for metagenomic binning, comparative biology and taxonomic classification.</title>
        <authorList>
            <person name="Goeker M."/>
        </authorList>
    </citation>
    <scope>NUCLEOTIDE SEQUENCE [LARGE SCALE GENOMIC DNA]</scope>
    <source>
        <strain evidence="1 2">DSM 29780</strain>
    </source>
</reference>
<evidence type="ECO:0000313" key="1">
    <source>
        <dbReference type="EMBL" id="MET3612412.1"/>
    </source>
</evidence>
<protein>
    <submittedName>
        <fullName evidence="1">Secreted Zn-dependent protease</fullName>
    </submittedName>
</protein>
<dbReference type="RefSeq" id="WP_354554975.1">
    <property type="nucleotide sequence ID" value="NZ_JBEPMB010000001.1"/>
</dbReference>